<comment type="caution">
    <text evidence="2">The sequence shown here is derived from an EMBL/GenBank/DDBJ whole genome shotgun (WGS) entry which is preliminary data.</text>
</comment>
<reference evidence="2 3" key="1">
    <citation type="submission" date="2021-06" db="EMBL/GenBank/DDBJ databases">
        <title>Caerostris extrusa draft genome.</title>
        <authorList>
            <person name="Kono N."/>
            <person name="Arakawa K."/>
        </authorList>
    </citation>
    <scope>NUCLEOTIDE SEQUENCE [LARGE SCALE GENOMIC DNA]</scope>
</reference>
<name>A0AAV4SJC9_CAEEX</name>
<accession>A0AAV4SJC9</accession>
<gene>
    <name evidence="2" type="ORF">CEXT_517871</name>
</gene>
<protein>
    <submittedName>
        <fullName evidence="2">Uncharacterized protein</fullName>
    </submittedName>
</protein>
<proteinExistence type="predicted"/>
<keyword evidence="1" id="KW-0812">Transmembrane</keyword>
<evidence type="ECO:0000313" key="3">
    <source>
        <dbReference type="Proteomes" id="UP001054945"/>
    </source>
</evidence>
<dbReference type="AlphaFoldDB" id="A0AAV4SJC9"/>
<feature type="transmembrane region" description="Helical" evidence="1">
    <location>
        <begin position="56"/>
        <end position="74"/>
    </location>
</feature>
<evidence type="ECO:0000256" key="1">
    <source>
        <dbReference type="SAM" id="Phobius"/>
    </source>
</evidence>
<keyword evidence="1" id="KW-1133">Transmembrane helix</keyword>
<dbReference type="Proteomes" id="UP001054945">
    <property type="component" value="Unassembled WGS sequence"/>
</dbReference>
<evidence type="ECO:0000313" key="2">
    <source>
        <dbReference type="EMBL" id="GIY32600.1"/>
    </source>
</evidence>
<organism evidence="2 3">
    <name type="scientific">Caerostris extrusa</name>
    <name type="common">Bark spider</name>
    <name type="synonym">Caerostris bankana</name>
    <dbReference type="NCBI Taxonomy" id="172846"/>
    <lineage>
        <taxon>Eukaryota</taxon>
        <taxon>Metazoa</taxon>
        <taxon>Ecdysozoa</taxon>
        <taxon>Arthropoda</taxon>
        <taxon>Chelicerata</taxon>
        <taxon>Arachnida</taxon>
        <taxon>Araneae</taxon>
        <taxon>Araneomorphae</taxon>
        <taxon>Entelegynae</taxon>
        <taxon>Araneoidea</taxon>
        <taxon>Araneidae</taxon>
        <taxon>Caerostris</taxon>
    </lineage>
</organism>
<keyword evidence="3" id="KW-1185">Reference proteome</keyword>
<keyword evidence="1" id="KW-0472">Membrane</keyword>
<dbReference type="EMBL" id="BPLR01009526">
    <property type="protein sequence ID" value="GIY32600.1"/>
    <property type="molecule type" value="Genomic_DNA"/>
</dbReference>
<sequence length="118" mass="13695">MKNVIAECTKPLKRPLRQFSVNEMAAGCFLRDDPPLFCKPFFAKAEAARLKRFNNLLFFYFDWFFYFRCVYAVITSRVKWPICSPTFETLPETRELGGVKVAHELFPLNSGGGFPDLR</sequence>